<evidence type="ECO:0000256" key="1">
    <source>
        <dbReference type="SAM" id="MobiDB-lite"/>
    </source>
</evidence>
<dbReference type="InParanoid" id="A0A7C8N1H2"/>
<dbReference type="Proteomes" id="UP000481858">
    <property type="component" value="Unassembled WGS sequence"/>
</dbReference>
<organism evidence="2 3">
    <name type="scientific">Xylaria multiplex</name>
    <dbReference type="NCBI Taxonomy" id="323545"/>
    <lineage>
        <taxon>Eukaryota</taxon>
        <taxon>Fungi</taxon>
        <taxon>Dikarya</taxon>
        <taxon>Ascomycota</taxon>
        <taxon>Pezizomycotina</taxon>
        <taxon>Sordariomycetes</taxon>
        <taxon>Xylariomycetidae</taxon>
        <taxon>Xylariales</taxon>
        <taxon>Xylariaceae</taxon>
        <taxon>Xylaria</taxon>
    </lineage>
</organism>
<evidence type="ECO:0000313" key="3">
    <source>
        <dbReference type="Proteomes" id="UP000481858"/>
    </source>
</evidence>
<feature type="compositionally biased region" description="Low complexity" evidence="1">
    <location>
        <begin position="73"/>
        <end position="91"/>
    </location>
</feature>
<sequence>MPVKWDDKSERDLLLAMRMVENRTKPVTQANWLKTAEVMQQMGHQGVTWTGISQRWTKVMQKDFVEKYPEVLGNAAGTAAPGTTQTPASTPTRRRAKGGGRKRKQDALEQDDLKQEKNVKTEKNDESDESEDELAGEKAPVVKKQKTTHA</sequence>
<gene>
    <name evidence="2" type="ORF">GQX73_g233</name>
</gene>
<dbReference type="AlphaFoldDB" id="A0A7C8N1H2"/>
<dbReference type="EMBL" id="WUBL01000001">
    <property type="protein sequence ID" value="KAF2973367.1"/>
    <property type="molecule type" value="Genomic_DNA"/>
</dbReference>
<protein>
    <submittedName>
        <fullName evidence="2">Uncharacterized protein</fullName>
    </submittedName>
</protein>
<name>A0A7C8N1H2_9PEZI</name>
<evidence type="ECO:0000313" key="2">
    <source>
        <dbReference type="EMBL" id="KAF2973367.1"/>
    </source>
</evidence>
<feature type="compositionally biased region" description="Basic residues" evidence="1">
    <location>
        <begin position="92"/>
        <end position="104"/>
    </location>
</feature>
<comment type="caution">
    <text evidence="2">The sequence shown here is derived from an EMBL/GenBank/DDBJ whole genome shotgun (WGS) entry which is preliminary data.</text>
</comment>
<feature type="compositionally biased region" description="Acidic residues" evidence="1">
    <location>
        <begin position="125"/>
        <end position="134"/>
    </location>
</feature>
<keyword evidence="3" id="KW-1185">Reference proteome</keyword>
<feature type="compositionally biased region" description="Basic and acidic residues" evidence="1">
    <location>
        <begin position="105"/>
        <end position="124"/>
    </location>
</feature>
<proteinExistence type="predicted"/>
<dbReference type="OrthoDB" id="5231339at2759"/>
<reference evidence="2 3" key="1">
    <citation type="submission" date="2019-12" db="EMBL/GenBank/DDBJ databases">
        <title>Draft genome sequence of the ascomycete Xylaria multiplex DSM 110363.</title>
        <authorList>
            <person name="Buettner E."/>
            <person name="Kellner H."/>
        </authorList>
    </citation>
    <scope>NUCLEOTIDE SEQUENCE [LARGE SCALE GENOMIC DNA]</scope>
    <source>
        <strain evidence="2 3">DSM 110363</strain>
    </source>
</reference>
<feature type="region of interest" description="Disordered" evidence="1">
    <location>
        <begin position="73"/>
        <end position="150"/>
    </location>
</feature>
<feature type="compositionally biased region" description="Basic residues" evidence="1">
    <location>
        <begin position="141"/>
        <end position="150"/>
    </location>
</feature>
<accession>A0A7C8N1H2</accession>